<sequence length="100" mass="11683">MADWCDLTLGNPLDEQPDFDGDRRRRRLPRSLRSHRKHRGFVATGQWTSSGLPVDLPFWWWVRGEFSVANGQVLKIEPRKAPRRLHRGDPVSPIQILMLE</sequence>
<proteinExistence type="predicted"/>
<organism evidence="2 3">
    <name type="scientific">Claviceps arundinis</name>
    <dbReference type="NCBI Taxonomy" id="1623583"/>
    <lineage>
        <taxon>Eukaryota</taxon>
        <taxon>Fungi</taxon>
        <taxon>Dikarya</taxon>
        <taxon>Ascomycota</taxon>
        <taxon>Pezizomycotina</taxon>
        <taxon>Sordariomycetes</taxon>
        <taxon>Hypocreomycetidae</taxon>
        <taxon>Hypocreales</taxon>
        <taxon>Clavicipitaceae</taxon>
        <taxon>Claviceps</taxon>
    </lineage>
</organism>
<dbReference type="EMBL" id="SRPR01000620">
    <property type="protein sequence ID" value="KAG5951618.1"/>
    <property type="molecule type" value="Genomic_DNA"/>
</dbReference>
<feature type="region of interest" description="Disordered" evidence="1">
    <location>
        <begin position="1"/>
        <end position="26"/>
    </location>
</feature>
<name>A0ABQ7P1I8_9HYPO</name>
<keyword evidence="3" id="KW-1185">Reference proteome</keyword>
<accession>A0ABQ7P1I8</accession>
<evidence type="ECO:0000313" key="3">
    <source>
        <dbReference type="Proteomes" id="UP000742024"/>
    </source>
</evidence>
<protein>
    <submittedName>
        <fullName evidence="2">Uncharacterized protein</fullName>
    </submittedName>
</protein>
<reference evidence="2 3" key="1">
    <citation type="journal article" date="2020" name="bioRxiv">
        <title>Whole genome comparisons of ergot fungi reveals the divergence and evolution of species within the genus Claviceps are the result of varying mechanisms driving genome evolution and host range expansion.</title>
        <authorList>
            <person name="Wyka S.A."/>
            <person name="Mondo S.J."/>
            <person name="Liu M."/>
            <person name="Dettman J."/>
            <person name="Nalam V."/>
            <person name="Broders K.D."/>
        </authorList>
    </citation>
    <scope>NUCLEOTIDE SEQUENCE [LARGE SCALE GENOMIC DNA]</scope>
    <source>
        <strain evidence="2 3">LM583</strain>
    </source>
</reference>
<gene>
    <name evidence="2" type="ORF">E4U57_006820</name>
</gene>
<dbReference type="Proteomes" id="UP000742024">
    <property type="component" value="Unassembled WGS sequence"/>
</dbReference>
<evidence type="ECO:0000256" key="1">
    <source>
        <dbReference type="SAM" id="MobiDB-lite"/>
    </source>
</evidence>
<evidence type="ECO:0000313" key="2">
    <source>
        <dbReference type="EMBL" id="KAG5951618.1"/>
    </source>
</evidence>
<comment type="caution">
    <text evidence="2">The sequence shown here is derived from an EMBL/GenBank/DDBJ whole genome shotgun (WGS) entry which is preliminary data.</text>
</comment>